<dbReference type="EMBL" id="CP043642">
    <property type="protein sequence ID" value="QNE37944.1"/>
    <property type="molecule type" value="Genomic_DNA"/>
</dbReference>
<dbReference type="RefSeq" id="WP_115697610.1">
    <property type="nucleotide sequence ID" value="NZ_CP043642.1"/>
</dbReference>
<reference evidence="2" key="1">
    <citation type="submission" date="2019-09" db="EMBL/GenBank/DDBJ databases">
        <title>Antimicrobial potential of Antarctic Bacteria.</title>
        <authorList>
            <person name="Benaud N."/>
            <person name="Edwards R.J."/>
            <person name="Ferrari B.C."/>
        </authorList>
    </citation>
    <scope>NUCLEOTIDE SEQUENCE [LARGE SCALE GENOMIC DNA]</scope>
    <source>
        <strain evidence="2">INR9</strain>
        <plasmid evidence="2">unnamed1</plasmid>
    </source>
</reference>
<proteinExistence type="predicted"/>
<protein>
    <submittedName>
        <fullName evidence="1">Uncharacterized protein</fullName>
    </submittedName>
</protein>
<dbReference type="Proteomes" id="UP000515511">
    <property type="component" value="Plasmid unnamed1"/>
</dbReference>
<organism evidence="1 2">
    <name type="scientific">Leifsonia shinshuensis</name>
    <dbReference type="NCBI Taxonomy" id="150026"/>
    <lineage>
        <taxon>Bacteria</taxon>
        <taxon>Bacillati</taxon>
        <taxon>Actinomycetota</taxon>
        <taxon>Actinomycetes</taxon>
        <taxon>Micrococcales</taxon>
        <taxon>Microbacteriaceae</taxon>
        <taxon>Leifsonia</taxon>
    </lineage>
</organism>
<keyword evidence="1" id="KW-0614">Plasmid</keyword>
<evidence type="ECO:0000313" key="2">
    <source>
        <dbReference type="Proteomes" id="UP000515511"/>
    </source>
</evidence>
<geneLocation type="plasmid" evidence="1 2">
    <name>unnamed1</name>
</geneLocation>
<name>A0A7G6YHH9_9MICO</name>
<sequence>MHIRGLIQSTVVTEITAEADDAQEARAMIEEQVPDGYELIQVHNSMPRGGRVIATGRIRPAAVNELDATGSDYQAARAALLAKMPADHRLLSVLSLD</sequence>
<gene>
    <name evidence="1" type="ORF">F1C12_21925</name>
</gene>
<dbReference type="AlphaFoldDB" id="A0A7G6YHH9"/>
<accession>A0A7G6YHH9</accession>
<dbReference type="KEGG" id="lse:F1C12_21925"/>
<evidence type="ECO:0000313" key="1">
    <source>
        <dbReference type="EMBL" id="QNE37944.1"/>
    </source>
</evidence>